<feature type="domain" description="DUF7088" evidence="4">
    <location>
        <begin position="65"/>
        <end position="139"/>
    </location>
</feature>
<evidence type="ECO:0000256" key="2">
    <source>
        <dbReference type="SAM" id="Phobius"/>
    </source>
</evidence>
<feature type="compositionally biased region" description="Basic and acidic residues" evidence="1">
    <location>
        <begin position="539"/>
        <end position="553"/>
    </location>
</feature>
<evidence type="ECO:0000256" key="1">
    <source>
        <dbReference type="SAM" id="MobiDB-lite"/>
    </source>
</evidence>
<dbReference type="PATRIC" id="fig|1254432.3.peg.3293"/>
<dbReference type="InterPro" id="IPR055396">
    <property type="entry name" value="DUF7088"/>
</dbReference>
<dbReference type="OrthoDB" id="9766228at2"/>
<accession>S4XTG5</accession>
<proteinExistence type="predicted"/>
<keyword evidence="2" id="KW-0472">Membrane</keyword>
<evidence type="ECO:0000259" key="3">
    <source>
        <dbReference type="Pfam" id="PF09822"/>
    </source>
</evidence>
<feature type="region of interest" description="Disordered" evidence="1">
    <location>
        <begin position="239"/>
        <end position="263"/>
    </location>
</feature>
<evidence type="ECO:0000313" key="5">
    <source>
        <dbReference type="EMBL" id="AGP35656.1"/>
    </source>
</evidence>
<dbReference type="InterPro" id="IPR019196">
    <property type="entry name" value="ABC_transp_unknown"/>
</dbReference>
<dbReference type="HOGENOM" id="CLU_476394_0_0_7"/>
<dbReference type="Pfam" id="PF09822">
    <property type="entry name" value="ABC_transp_aux"/>
    <property type="match status" value="1"/>
</dbReference>
<organism evidence="5 6">
    <name type="scientific">Sorangium cellulosum So0157-2</name>
    <dbReference type="NCBI Taxonomy" id="1254432"/>
    <lineage>
        <taxon>Bacteria</taxon>
        <taxon>Pseudomonadati</taxon>
        <taxon>Myxococcota</taxon>
        <taxon>Polyangia</taxon>
        <taxon>Polyangiales</taxon>
        <taxon>Polyangiaceae</taxon>
        <taxon>Sorangium</taxon>
    </lineage>
</organism>
<keyword evidence="2" id="KW-0812">Transmembrane</keyword>
<feature type="region of interest" description="Disordered" evidence="1">
    <location>
        <begin position="1"/>
        <end position="27"/>
    </location>
</feature>
<dbReference type="EMBL" id="CP003969">
    <property type="protein sequence ID" value="AGP35656.1"/>
    <property type="molecule type" value="Genomic_DNA"/>
</dbReference>
<keyword evidence="2" id="KW-1133">Transmembrane helix</keyword>
<protein>
    <submittedName>
        <fullName evidence="5">Uncharacterized protein</fullName>
    </submittedName>
</protein>
<reference evidence="5 6" key="1">
    <citation type="journal article" date="2013" name="Sci. Rep.">
        <title>Extraordinary expansion of a Sorangium cellulosum genome from an alkaline milieu.</title>
        <authorList>
            <person name="Han K."/>
            <person name="Li Z.F."/>
            <person name="Peng R."/>
            <person name="Zhu L.P."/>
            <person name="Zhou T."/>
            <person name="Wang L.G."/>
            <person name="Li S.G."/>
            <person name="Zhang X.B."/>
            <person name="Hu W."/>
            <person name="Wu Z.H."/>
            <person name="Qin N."/>
            <person name="Li Y.Z."/>
        </authorList>
    </citation>
    <scope>NUCLEOTIDE SEQUENCE [LARGE SCALE GENOMIC DNA]</scope>
    <source>
        <strain evidence="5 6">So0157-2</strain>
    </source>
</reference>
<dbReference type="STRING" id="1254432.SCE1572_14650"/>
<sequence>MGDERPDPVPPSTQVGTPPSRVPPGTSLGEKLSTSVGIIAAMVLAVLVNLLVARHYKRWDWTQGGLYTLSDATVSTLRALEEPIRVYVLLSEADPLTLSVRHLLDAYRAETTRLEVAVTDPDRRPAEFLAVQQRYGVVAGKTEDGRIVTDAAIIVARGDRPHFLTASDLVEVEDEGDLRARPRLEQALTGAIRSVLRSERPRVCFASGHGEKSIEVGGAGGLAALKDRLNKNNYEVVELGGGRGGHDHGDDEEPGAAPEAPAPEADLGRCRVLVLAEPTQPVPPGDVARYRAFIEKGGSALLAIGPVPDESDQRYVDLGLAGLLAVAGVELRSDFVFELDPKLRSTQGFGETFSPVVRPHPITEGLVKAADQGLGPVITVASSLAPAASGPVAPAPLLVTSDRAFGMVDFFGWARDPSEPKPRDGDHPGPLTVAYAAELPKPAGSSAAHGPRVVVVSSPSALYAANWQSPELRGTAVFVESALSWLAASPPMLDIPDKPAVTAGLRLSEDALAGVFRYVVVYMPLAAALLGLAVHLSRRGSERRPGAPDDRRGPGSPAGRGARGGAEREGAP</sequence>
<feature type="domain" description="ABC-type uncharacterised transport system" evidence="3">
    <location>
        <begin position="200"/>
        <end position="469"/>
    </location>
</feature>
<gene>
    <name evidence="5" type="ORF">SCE1572_14650</name>
</gene>
<dbReference type="RefSeq" id="WP_020734893.1">
    <property type="nucleotide sequence ID" value="NC_021658.1"/>
</dbReference>
<evidence type="ECO:0000259" key="4">
    <source>
        <dbReference type="Pfam" id="PF23357"/>
    </source>
</evidence>
<dbReference type="AlphaFoldDB" id="S4XTG5"/>
<dbReference type="KEGG" id="scu:SCE1572_14650"/>
<dbReference type="eggNOG" id="COG3225">
    <property type="taxonomic scope" value="Bacteria"/>
</dbReference>
<feature type="transmembrane region" description="Helical" evidence="2">
    <location>
        <begin position="32"/>
        <end position="52"/>
    </location>
</feature>
<evidence type="ECO:0000313" key="6">
    <source>
        <dbReference type="Proteomes" id="UP000014803"/>
    </source>
</evidence>
<feature type="transmembrane region" description="Helical" evidence="2">
    <location>
        <begin position="515"/>
        <end position="536"/>
    </location>
</feature>
<feature type="region of interest" description="Disordered" evidence="1">
    <location>
        <begin position="539"/>
        <end position="572"/>
    </location>
</feature>
<dbReference type="Proteomes" id="UP000014803">
    <property type="component" value="Chromosome"/>
</dbReference>
<name>S4XTG5_SORCE</name>
<dbReference type="Pfam" id="PF23357">
    <property type="entry name" value="DUF7088"/>
    <property type="match status" value="1"/>
</dbReference>